<dbReference type="RefSeq" id="WP_168102908.1">
    <property type="nucleotide sequence ID" value="NZ_JAATEN010000013.1"/>
</dbReference>
<feature type="domain" description="ABC transporter" evidence="5">
    <location>
        <begin position="36"/>
        <end position="271"/>
    </location>
</feature>
<evidence type="ECO:0000256" key="1">
    <source>
        <dbReference type="ARBA" id="ARBA00005417"/>
    </source>
</evidence>
<proteinExistence type="inferred from homology"/>
<dbReference type="GO" id="GO:0005524">
    <property type="term" value="F:ATP binding"/>
    <property type="evidence" value="ECO:0007669"/>
    <property type="project" value="UniProtKB-KW"/>
</dbReference>
<dbReference type="InterPro" id="IPR027417">
    <property type="entry name" value="P-loop_NTPase"/>
</dbReference>
<keyword evidence="3 6" id="KW-0067">ATP-binding</keyword>
<dbReference type="Gene3D" id="3.40.50.300">
    <property type="entry name" value="P-loop containing nucleotide triphosphate hydrolases"/>
    <property type="match status" value="1"/>
</dbReference>
<name>A0ABX1C0K0_9ACTN</name>
<evidence type="ECO:0000313" key="7">
    <source>
        <dbReference type="Proteomes" id="UP000695264"/>
    </source>
</evidence>
<gene>
    <name evidence="6" type="ORF">HCK00_17435</name>
</gene>
<comment type="caution">
    <text evidence="6">The sequence shown here is derived from an EMBL/GenBank/DDBJ whole genome shotgun (WGS) entry which is preliminary data.</text>
</comment>
<comment type="similarity">
    <text evidence="1">Belongs to the ABC transporter superfamily.</text>
</comment>
<reference evidence="6 7" key="1">
    <citation type="submission" date="2020-03" db="EMBL/GenBank/DDBJ databases">
        <title>WGS of actinomycetes isolated from Thailand.</title>
        <authorList>
            <person name="Thawai C."/>
        </authorList>
    </citation>
    <scope>NUCLEOTIDE SEQUENCE [LARGE SCALE GENOMIC DNA]</scope>
    <source>
        <strain evidence="6 7">PLAI 1-29</strain>
    </source>
</reference>
<feature type="region of interest" description="Disordered" evidence="4">
    <location>
        <begin position="251"/>
        <end position="302"/>
    </location>
</feature>
<evidence type="ECO:0000256" key="4">
    <source>
        <dbReference type="SAM" id="MobiDB-lite"/>
    </source>
</evidence>
<protein>
    <submittedName>
        <fullName evidence="6">ATP-binding cassette domain-containing protein</fullName>
    </submittedName>
</protein>
<organism evidence="6 7">
    <name type="scientific">Streptomyces zingiberis</name>
    <dbReference type="NCBI Taxonomy" id="2053010"/>
    <lineage>
        <taxon>Bacteria</taxon>
        <taxon>Bacillati</taxon>
        <taxon>Actinomycetota</taxon>
        <taxon>Actinomycetes</taxon>
        <taxon>Kitasatosporales</taxon>
        <taxon>Streptomycetaceae</taxon>
        <taxon>Streptomyces</taxon>
    </lineage>
</organism>
<evidence type="ECO:0000256" key="3">
    <source>
        <dbReference type="ARBA" id="ARBA00022840"/>
    </source>
</evidence>
<dbReference type="SMART" id="SM00382">
    <property type="entry name" value="AAA"/>
    <property type="match status" value="1"/>
</dbReference>
<accession>A0ABX1C0K0</accession>
<feature type="compositionally biased region" description="Gly residues" evidence="4">
    <location>
        <begin position="276"/>
        <end position="288"/>
    </location>
</feature>
<dbReference type="PANTHER" id="PTHR24220:SF689">
    <property type="entry name" value="LIPOPROTEIN-RELEASING SYSTEM ATP-BINDING PROTEIN LOLD"/>
    <property type="match status" value="1"/>
</dbReference>
<dbReference type="Proteomes" id="UP000695264">
    <property type="component" value="Unassembled WGS sequence"/>
</dbReference>
<dbReference type="Pfam" id="PF00005">
    <property type="entry name" value="ABC_tran"/>
    <property type="match status" value="1"/>
</dbReference>
<sequence>MVAPPDSTDDADDAEDTHADEPGGTGNPTATDTDVLRAEALHYAADGVPVLADVSLTLREGEILAVTGPPGSGKTALLRCLAGQVVPDSGKVWFRGSPVHPLGAAARERLRRDHFGWVGTQPQLVPELTAWENTALPLLLRGVRPRAARAAATDWLARLDVGHRARSRPAALNRTERQRVAVARALAARPAVLFADDPVAGLHSADRALVLRTLLSAARSHAVPVVLASHAPETATLADRALGLVDGRATGAPAVTCGPARPAGSGRAGRADGADGADGAGRSGGPGGSDDSEGKTTCSLSV</sequence>
<dbReference type="InterPro" id="IPR003593">
    <property type="entry name" value="AAA+_ATPase"/>
</dbReference>
<evidence type="ECO:0000313" key="6">
    <source>
        <dbReference type="EMBL" id="NJQ02276.1"/>
    </source>
</evidence>
<evidence type="ECO:0000256" key="2">
    <source>
        <dbReference type="ARBA" id="ARBA00022741"/>
    </source>
</evidence>
<dbReference type="InterPro" id="IPR015854">
    <property type="entry name" value="ABC_transpr_LolD-like"/>
</dbReference>
<evidence type="ECO:0000259" key="5">
    <source>
        <dbReference type="PROSITE" id="PS50893"/>
    </source>
</evidence>
<dbReference type="PANTHER" id="PTHR24220">
    <property type="entry name" value="IMPORT ATP-BINDING PROTEIN"/>
    <property type="match status" value="1"/>
</dbReference>
<keyword evidence="2" id="KW-0547">Nucleotide-binding</keyword>
<feature type="region of interest" description="Disordered" evidence="4">
    <location>
        <begin position="1"/>
        <end position="31"/>
    </location>
</feature>
<dbReference type="EMBL" id="JAATEN010000013">
    <property type="protein sequence ID" value="NJQ02276.1"/>
    <property type="molecule type" value="Genomic_DNA"/>
</dbReference>
<dbReference type="InterPro" id="IPR003439">
    <property type="entry name" value="ABC_transporter-like_ATP-bd"/>
</dbReference>
<dbReference type="PROSITE" id="PS50893">
    <property type="entry name" value="ABC_TRANSPORTER_2"/>
    <property type="match status" value="1"/>
</dbReference>
<dbReference type="SUPFAM" id="SSF52540">
    <property type="entry name" value="P-loop containing nucleoside triphosphate hydrolases"/>
    <property type="match status" value="1"/>
</dbReference>
<keyword evidence="7" id="KW-1185">Reference proteome</keyword>